<evidence type="ECO:0000313" key="3">
    <source>
        <dbReference type="EMBL" id="QIP15945.1"/>
    </source>
</evidence>
<sequence>MVKFRLLTLNCLFTTCLGYLTATAQPILSLSNYTYSPGKTVIGTLRVTGTGSRFKLRGPNASLFSLDKANQLSIQPTAAKAPQPWYDLIIEGQTASGSVRDTFRIVKDEFIRNQVIAHRGAWKQSGTSENSITSLQNAIKLGCMGSEFDVHMSADSVLVVNHDAAIQGLAIEKTTAAELAKLKLSNGESFPTLEAYLTEGMKQTHTRLILEIKTSTMGKERSMALTERVVKLVHRMKAQAWVDYIAFDYDVCKKVKALNPDAKVAYLNGDKSPEQLAADQLYGLDYHFNVLRKNEAWINDAKQRKLTVNVWTVNDKESLAWFLERQVDFITTNEPELLLTMITNK</sequence>
<dbReference type="Gene3D" id="3.20.20.190">
    <property type="entry name" value="Phosphatidylinositol (PI) phosphodiesterase"/>
    <property type="match status" value="1"/>
</dbReference>
<gene>
    <name evidence="3" type="ORF">G8759_26585</name>
</gene>
<evidence type="ECO:0000256" key="1">
    <source>
        <dbReference type="SAM" id="SignalP"/>
    </source>
</evidence>
<dbReference type="GO" id="GO:0006629">
    <property type="term" value="P:lipid metabolic process"/>
    <property type="evidence" value="ECO:0007669"/>
    <property type="project" value="InterPro"/>
</dbReference>
<protein>
    <submittedName>
        <fullName evidence="3">Glycerophosphodiester phosphodiesterase</fullName>
    </submittedName>
</protein>
<feature type="signal peptide" evidence="1">
    <location>
        <begin position="1"/>
        <end position="24"/>
    </location>
</feature>
<evidence type="ECO:0000259" key="2">
    <source>
        <dbReference type="PROSITE" id="PS51704"/>
    </source>
</evidence>
<dbReference type="PANTHER" id="PTHR46211">
    <property type="entry name" value="GLYCEROPHOSPHORYL DIESTER PHOSPHODIESTERASE"/>
    <property type="match status" value="1"/>
</dbReference>
<dbReference type="GO" id="GO:0008081">
    <property type="term" value="F:phosphoric diester hydrolase activity"/>
    <property type="evidence" value="ECO:0007669"/>
    <property type="project" value="InterPro"/>
</dbReference>
<dbReference type="PROSITE" id="PS51704">
    <property type="entry name" value="GP_PDE"/>
    <property type="match status" value="1"/>
</dbReference>
<dbReference type="Pfam" id="PF03009">
    <property type="entry name" value="GDPD"/>
    <property type="match status" value="1"/>
</dbReference>
<accession>A0A6G9AUI6</accession>
<feature type="domain" description="GP-PDE" evidence="2">
    <location>
        <begin position="113"/>
        <end position="342"/>
    </location>
</feature>
<dbReference type="Proteomes" id="UP000501802">
    <property type="component" value="Chromosome"/>
</dbReference>
<keyword evidence="1" id="KW-0732">Signal</keyword>
<dbReference type="AlphaFoldDB" id="A0A6G9AUI6"/>
<dbReference type="EMBL" id="CP050063">
    <property type="protein sequence ID" value="QIP15945.1"/>
    <property type="molecule type" value="Genomic_DNA"/>
</dbReference>
<dbReference type="PANTHER" id="PTHR46211:SF1">
    <property type="entry name" value="GLYCEROPHOSPHODIESTER PHOSPHODIESTERASE, CYTOPLASMIC"/>
    <property type="match status" value="1"/>
</dbReference>
<proteinExistence type="predicted"/>
<dbReference type="SUPFAM" id="SSF51695">
    <property type="entry name" value="PLC-like phosphodiesterases"/>
    <property type="match status" value="1"/>
</dbReference>
<name>A0A6G9AUI6_9BACT</name>
<dbReference type="InterPro" id="IPR030395">
    <property type="entry name" value="GP_PDE_dom"/>
</dbReference>
<keyword evidence="4" id="KW-1185">Reference proteome</keyword>
<dbReference type="InterPro" id="IPR017946">
    <property type="entry name" value="PLC-like_Pdiesterase_TIM-brl"/>
</dbReference>
<evidence type="ECO:0000313" key="4">
    <source>
        <dbReference type="Proteomes" id="UP000501802"/>
    </source>
</evidence>
<feature type="chain" id="PRO_5026022482" evidence="1">
    <location>
        <begin position="25"/>
        <end position="345"/>
    </location>
</feature>
<organism evidence="3 4">
    <name type="scientific">Spirosoma aureum</name>
    <dbReference type="NCBI Taxonomy" id="2692134"/>
    <lineage>
        <taxon>Bacteria</taxon>
        <taxon>Pseudomonadati</taxon>
        <taxon>Bacteroidota</taxon>
        <taxon>Cytophagia</taxon>
        <taxon>Cytophagales</taxon>
        <taxon>Cytophagaceae</taxon>
        <taxon>Spirosoma</taxon>
    </lineage>
</organism>
<reference evidence="3 4" key="1">
    <citation type="submission" date="2020-03" db="EMBL/GenBank/DDBJ databases">
        <authorList>
            <person name="Kim M.K."/>
        </authorList>
    </citation>
    <scope>NUCLEOTIDE SEQUENCE [LARGE SCALE GENOMIC DNA]</scope>
    <source>
        <strain evidence="3 4">BT328</strain>
    </source>
</reference>
<dbReference type="KEGG" id="spib:G8759_26585"/>
<dbReference type="RefSeq" id="WP_167215201.1">
    <property type="nucleotide sequence ID" value="NZ_CP050063.1"/>
</dbReference>